<keyword evidence="2" id="KW-1185">Reference proteome</keyword>
<reference evidence="1 2" key="2">
    <citation type="submission" date="2014-03" db="EMBL/GenBank/DDBJ databases">
        <title>The Genome Sequence of Anncaliia algerae insect isolate PRA339.</title>
        <authorList>
            <consortium name="The Broad Institute Genome Sequencing Platform"/>
            <consortium name="The Broad Institute Genome Sequencing Center for Infectious Disease"/>
            <person name="Cuomo C."/>
            <person name="Becnel J."/>
            <person name="Sanscrainte N."/>
            <person name="Walker B."/>
            <person name="Young S.K."/>
            <person name="Zeng Q."/>
            <person name="Gargeya S."/>
            <person name="Fitzgerald M."/>
            <person name="Haas B."/>
            <person name="Abouelleil A."/>
            <person name="Alvarado L."/>
            <person name="Arachchi H.M."/>
            <person name="Berlin A.M."/>
            <person name="Chapman S.B."/>
            <person name="Dewar J."/>
            <person name="Goldberg J."/>
            <person name="Griggs A."/>
            <person name="Gujja S."/>
            <person name="Hansen M."/>
            <person name="Howarth C."/>
            <person name="Imamovic A."/>
            <person name="Larimer J."/>
            <person name="McCowan C."/>
            <person name="Murphy C."/>
            <person name="Neiman D."/>
            <person name="Pearson M."/>
            <person name="Priest M."/>
            <person name="Roberts A."/>
            <person name="Saif S."/>
            <person name="Shea T."/>
            <person name="Sisk P."/>
            <person name="Sykes S."/>
            <person name="Wortman J."/>
            <person name="Nusbaum C."/>
            <person name="Birren B."/>
        </authorList>
    </citation>
    <scope>NUCLEOTIDE SEQUENCE [LARGE SCALE GENOMIC DNA]</scope>
    <source>
        <strain evidence="1 2">PRA339</strain>
    </source>
</reference>
<dbReference type="VEuPathDB" id="MicrosporidiaDB:H312_03566"/>
<protein>
    <submittedName>
        <fullName evidence="1">Uncharacterized protein</fullName>
    </submittedName>
</protein>
<dbReference type="OrthoDB" id="10371869at2759"/>
<dbReference type="AlphaFoldDB" id="A0A059EW31"/>
<sequence length="79" mass="9252">MIKYLTRQQISSITLFFKRNKSLILKIIKMFKERIPETDFSSNKLGGPGSIVQIDETMLNYKCKNHRGRSSEIKQTPFQ</sequence>
<organism evidence="1 2">
    <name type="scientific">Anncaliia algerae PRA339</name>
    <dbReference type="NCBI Taxonomy" id="1288291"/>
    <lineage>
        <taxon>Eukaryota</taxon>
        <taxon>Fungi</taxon>
        <taxon>Fungi incertae sedis</taxon>
        <taxon>Microsporidia</taxon>
        <taxon>Tubulinosematoidea</taxon>
        <taxon>Tubulinosematidae</taxon>
        <taxon>Anncaliia</taxon>
    </lineage>
</organism>
<reference evidence="2" key="1">
    <citation type="submission" date="2013-02" db="EMBL/GenBank/DDBJ databases">
        <authorList>
            <consortium name="The Broad Institute Genome Sequencing Platform"/>
            <person name="Cuomo C."/>
            <person name="Becnel J."/>
            <person name="Sanscrainte N."/>
            <person name="Walker B."/>
            <person name="Young S.K."/>
            <person name="Zeng Q."/>
            <person name="Gargeya S."/>
            <person name="Fitzgerald M."/>
            <person name="Haas B."/>
            <person name="Abouelleil A."/>
            <person name="Alvarado L."/>
            <person name="Arachchi H.M."/>
            <person name="Berlin A.M."/>
            <person name="Chapman S.B."/>
            <person name="Dewar J."/>
            <person name="Goldberg J."/>
            <person name="Griggs A."/>
            <person name="Gujja S."/>
            <person name="Hansen M."/>
            <person name="Howarth C."/>
            <person name="Imamovic A."/>
            <person name="Larimer J."/>
            <person name="McCowan C."/>
            <person name="Murphy C."/>
            <person name="Neiman D."/>
            <person name="Pearson M."/>
            <person name="Priest M."/>
            <person name="Roberts A."/>
            <person name="Saif S."/>
            <person name="Shea T."/>
            <person name="Sisk P."/>
            <person name="Sykes S."/>
            <person name="Wortman J."/>
            <person name="Nusbaum C."/>
            <person name="Birren B."/>
        </authorList>
    </citation>
    <scope>NUCLEOTIDE SEQUENCE [LARGE SCALE GENOMIC DNA]</scope>
    <source>
        <strain evidence="2">PRA339</strain>
    </source>
</reference>
<gene>
    <name evidence="1" type="ORF">H312_03566</name>
</gene>
<name>A0A059EW31_9MICR</name>
<dbReference type="Proteomes" id="UP000030655">
    <property type="component" value="Unassembled WGS sequence"/>
</dbReference>
<dbReference type="HOGENOM" id="CLU_044348_9_4_1"/>
<dbReference type="EMBL" id="KK365408">
    <property type="protein sequence ID" value="KCZ79047.1"/>
    <property type="molecule type" value="Genomic_DNA"/>
</dbReference>
<accession>A0A059EW31</accession>
<evidence type="ECO:0000313" key="2">
    <source>
        <dbReference type="Proteomes" id="UP000030655"/>
    </source>
</evidence>
<evidence type="ECO:0000313" key="1">
    <source>
        <dbReference type="EMBL" id="KCZ79047.1"/>
    </source>
</evidence>
<proteinExistence type="predicted"/>